<evidence type="ECO:0000256" key="2">
    <source>
        <dbReference type="SAM" id="Phobius"/>
    </source>
</evidence>
<evidence type="ECO:0000313" key="3">
    <source>
        <dbReference type="EMBL" id="CZR65412.1"/>
    </source>
</evidence>
<dbReference type="OrthoDB" id="2624308at2759"/>
<feature type="compositionally biased region" description="Polar residues" evidence="1">
    <location>
        <begin position="54"/>
        <end position="67"/>
    </location>
</feature>
<reference evidence="3 4" key="1">
    <citation type="submission" date="2016-03" db="EMBL/GenBank/DDBJ databases">
        <authorList>
            <person name="Ploux O."/>
        </authorList>
    </citation>
    <scope>NUCLEOTIDE SEQUENCE [LARGE SCALE GENOMIC DNA]</scope>
    <source>
        <strain evidence="3 4">UAMH 11012</strain>
    </source>
</reference>
<keyword evidence="2" id="KW-0472">Membrane</keyword>
<keyword evidence="4" id="KW-1185">Reference proteome</keyword>
<feature type="compositionally biased region" description="Polar residues" evidence="1">
    <location>
        <begin position="202"/>
        <end position="218"/>
    </location>
</feature>
<feature type="compositionally biased region" description="Low complexity" evidence="1">
    <location>
        <begin position="39"/>
        <end position="50"/>
    </location>
</feature>
<feature type="compositionally biased region" description="Polar residues" evidence="1">
    <location>
        <begin position="166"/>
        <end position="183"/>
    </location>
</feature>
<keyword evidence="2" id="KW-1133">Transmembrane helix</keyword>
<sequence>MSYQAEGSRSDLANFQTGNNNRQHEYQRQGRDGDSMPIYQGQDQGYGLQDMSKPVSNLSTGQNSAQSRDGAGQGHPQHPETGYKQPSVPGGIMSNNQRHRHGGASEAAVKQVTKLQKRHAGAPDPGPVADNPHERSAYQRQNYHGPGKLVSWSQTDVVGPPHPSASRVQYQQDPDAAGSSTQRPLLAPTQPRDNESARYVGNNASTSAINRNHIQTAEQGIPLDSLGRDSGGRTRQRNDQNYFHSKKIRFLKPIVEPGIVTMATHKVWFKDILQREKYVLHEENSFLHPSDGRLTKLVVQATDLVFDGPDNTTWRRTFVRNISPLVVRVANWAIDHLDDRNTTWTTWDWIRLIGKWIASCLAMLFLVPFYSLGKVRNGGHYDSIPYKDWNYCFSPRNTHEVNPGTEDVIMARNNHLRLLEENDQNPADSPQTEADPRNVSEQDLYQHFNPESNRTLRPRYLCVLNDPASTAELRGFRTTRVERWMQRNGLTSHPEYLFVAYTANQFDCGDTRDREALLKLAEKATRDARLEAFWLATACLRDADENGVIEDVWRMSDVVRGASAVVIVVGYPVGRRGPSDVVYLRDMLLGWGKRMWTLPEALLSPKGTPIKAYIRGANQCESFEKRSLAVQIWQDAAVSRQLIDHFEGSVILSPLELVVIALRCLNNRDTNVYDIDSRIKGEMAYVLMGLLRRRPEVHMNDSAFQAFARLSLANDSHLLLERLVCVMPKVPNQRWHDTTDYWDAQLWDIYPSCQIAGIGREDSIILDGVVGASIRWDRFEKVAYTAKNSFRRTISGYILRFSPMLVLPGLFLAAYAPTKAIGITCLAISLAILAASPYLARLLFTGKLWNTQALLFGFEGYMDIVTIERHIFGASMNRLTWSPFGSAFSRHAPGENGECVGLDPTSDYNTRALVERCCRPDYSSKNARERRIFTLVDTCTMTVTMIEAEHPPVAVIVCGAEGGMQRAVLCSYHSATHTFIREGVLRMETRVLGRMTRVARLRFCFQRSMLEDKAF</sequence>
<keyword evidence="2" id="KW-0812">Transmembrane</keyword>
<evidence type="ECO:0000313" key="4">
    <source>
        <dbReference type="Proteomes" id="UP000184330"/>
    </source>
</evidence>
<gene>
    <name evidence="3" type="ORF">PAC_15312</name>
</gene>
<evidence type="ECO:0000256" key="1">
    <source>
        <dbReference type="SAM" id="MobiDB-lite"/>
    </source>
</evidence>
<feature type="compositionally biased region" description="Basic and acidic residues" evidence="1">
    <location>
        <begin position="22"/>
        <end position="34"/>
    </location>
</feature>
<feature type="compositionally biased region" description="Basic and acidic residues" evidence="1">
    <location>
        <begin position="226"/>
        <end position="238"/>
    </location>
</feature>
<feature type="transmembrane region" description="Helical" evidence="2">
    <location>
        <begin position="821"/>
        <end position="840"/>
    </location>
</feature>
<dbReference type="EMBL" id="FJOG01000031">
    <property type="protein sequence ID" value="CZR65412.1"/>
    <property type="molecule type" value="Genomic_DNA"/>
</dbReference>
<name>A0A1L7XK42_9HELO</name>
<dbReference type="AlphaFoldDB" id="A0A1L7XK42"/>
<protein>
    <submittedName>
        <fullName evidence="3">Uncharacterized protein</fullName>
    </submittedName>
</protein>
<proteinExistence type="predicted"/>
<feature type="region of interest" description="Disordered" evidence="1">
    <location>
        <begin position="1"/>
        <end position="238"/>
    </location>
</feature>
<organism evidence="3 4">
    <name type="scientific">Phialocephala subalpina</name>
    <dbReference type="NCBI Taxonomy" id="576137"/>
    <lineage>
        <taxon>Eukaryota</taxon>
        <taxon>Fungi</taxon>
        <taxon>Dikarya</taxon>
        <taxon>Ascomycota</taxon>
        <taxon>Pezizomycotina</taxon>
        <taxon>Leotiomycetes</taxon>
        <taxon>Helotiales</taxon>
        <taxon>Mollisiaceae</taxon>
        <taxon>Phialocephala</taxon>
        <taxon>Phialocephala fortinii species complex</taxon>
    </lineage>
</organism>
<feature type="transmembrane region" description="Helical" evidence="2">
    <location>
        <begin position="797"/>
        <end position="815"/>
    </location>
</feature>
<accession>A0A1L7XK42</accession>
<dbReference type="STRING" id="576137.A0A1L7XK42"/>
<feature type="compositionally biased region" description="Polar residues" evidence="1">
    <location>
        <begin position="1"/>
        <end position="21"/>
    </location>
</feature>
<dbReference type="Proteomes" id="UP000184330">
    <property type="component" value="Unassembled WGS sequence"/>
</dbReference>